<dbReference type="InParanoid" id="D2V8B1"/>
<evidence type="ECO:0000256" key="2">
    <source>
        <dbReference type="ARBA" id="ARBA00022737"/>
    </source>
</evidence>
<gene>
    <name evidence="10" type="ORF">NAEGRDRAFT_78978</name>
</gene>
<evidence type="ECO:0000256" key="3">
    <source>
        <dbReference type="PROSITE-ProRule" id="PRU00076"/>
    </source>
</evidence>
<evidence type="ECO:0000256" key="4">
    <source>
        <dbReference type="PROSITE-ProRule" id="PRU00235"/>
    </source>
</evidence>
<feature type="repeat" description="RCC1" evidence="4">
    <location>
        <begin position="870"/>
        <end position="918"/>
    </location>
</feature>
<dbReference type="InterPro" id="IPR000719">
    <property type="entry name" value="Prot_kinase_dom"/>
</dbReference>
<evidence type="ECO:0000256" key="1">
    <source>
        <dbReference type="ARBA" id="ARBA00022658"/>
    </source>
</evidence>
<feature type="repeat" description="RCC1" evidence="4">
    <location>
        <begin position="974"/>
        <end position="1027"/>
    </location>
</feature>
<dbReference type="Gene3D" id="2.130.10.30">
    <property type="entry name" value="Regulator of chromosome condensation 1/beta-lactamase-inhibitor protein II"/>
    <property type="match status" value="3"/>
</dbReference>
<feature type="region of interest" description="Disordered" evidence="5">
    <location>
        <begin position="1465"/>
        <end position="1485"/>
    </location>
</feature>
<dbReference type="PROSITE" id="PS00022">
    <property type="entry name" value="EGF_1"/>
    <property type="match status" value="1"/>
</dbReference>
<dbReference type="VEuPathDB" id="AmoebaDB:NAEGRDRAFT_78978"/>
<name>D2V8B1_NAEGR</name>
<feature type="repeat" description="RCC1" evidence="4">
    <location>
        <begin position="919"/>
        <end position="973"/>
    </location>
</feature>
<comment type="caution">
    <text evidence="3">Lacks conserved residue(s) required for the propagation of feature annotation.</text>
</comment>
<dbReference type="RefSeq" id="XP_002679892.1">
    <property type="nucleotide sequence ID" value="XM_002679846.1"/>
</dbReference>
<dbReference type="SUPFAM" id="SSF50985">
    <property type="entry name" value="RCC1/BLIP-II"/>
    <property type="match status" value="3"/>
</dbReference>
<accession>D2V8B1</accession>
<keyword evidence="10" id="KW-0723">Serine/threonine-protein kinase</keyword>
<evidence type="ECO:0000259" key="8">
    <source>
        <dbReference type="PROSITE" id="PS50026"/>
    </source>
</evidence>
<dbReference type="PROSITE" id="PS50012">
    <property type="entry name" value="RCC1_3"/>
    <property type="match status" value="4"/>
</dbReference>
<dbReference type="OMA" id="MLCMEMD"/>
<evidence type="ECO:0000259" key="7">
    <source>
        <dbReference type="PROSITE" id="PS50011"/>
    </source>
</evidence>
<dbReference type="PANTHER" id="PTHR45982:SF1">
    <property type="entry name" value="REGULATOR OF CHROMOSOME CONDENSATION"/>
    <property type="match status" value="1"/>
</dbReference>
<feature type="domain" description="EGF-like" evidence="8">
    <location>
        <begin position="1039"/>
        <end position="1073"/>
    </location>
</feature>
<dbReference type="Gene3D" id="2.10.25.10">
    <property type="entry name" value="Laminin"/>
    <property type="match status" value="1"/>
</dbReference>
<dbReference type="InterPro" id="IPR008271">
    <property type="entry name" value="Ser/Thr_kinase_AS"/>
</dbReference>
<dbReference type="Gene3D" id="3.30.200.20">
    <property type="entry name" value="Phosphorylase Kinase, domain 1"/>
    <property type="match status" value="1"/>
</dbReference>
<keyword evidence="6" id="KW-1133">Transmembrane helix</keyword>
<keyword evidence="10" id="KW-0808">Transferase</keyword>
<dbReference type="Proteomes" id="UP000006671">
    <property type="component" value="Unassembled WGS sequence"/>
</dbReference>
<keyword evidence="11" id="KW-1185">Reference proteome</keyword>
<dbReference type="Gene3D" id="1.10.510.10">
    <property type="entry name" value="Transferase(Phosphotransferase) domain 1"/>
    <property type="match status" value="1"/>
</dbReference>
<feature type="disulfide bond" evidence="3">
    <location>
        <begin position="1063"/>
        <end position="1072"/>
    </location>
</feature>
<dbReference type="PROSITE" id="PS50026">
    <property type="entry name" value="EGF_3"/>
    <property type="match status" value="1"/>
</dbReference>
<sequence length="1485" mass="163014">MNNMNKNTSFYNNSNTICYNCCENVSLRKQENFVNYLHHHHSKEVDEQSPPKYNLSSPTTTTTIIGKYSLIGRTILIFTYLICIYYLLVSTIFNINILTDSYMNNNNNTNQQHLHSYFIVNAEQDLFTIARRGMPRPLFSSYPVTCSPYPAIQTFQILSAGLPTSGALGNGTVVTLPTTSTFANYIVLEPWLVIFPSLTTRSKGRTTIADGNGNGNNGNGNGNGNGNNGKPQEPPRALISDDDYTIRVRKVATSYTHTVVIGDEEKDTKYLFGFGLNDDNSLGLSTELNQSVMVDPSDNDIIDLDKSSTSTVPELTKKDIRKKPNKIPQTAQAPSFDNIGNVLTGDGFTVVVTKNEKQLYTCGRNNKYQLGLDTKAGTWNQLPLKNISLIDTGADHTVVVHNNYFFTFFGSNANVQMGNITLRLLGTSQTIPVSKTAVPLQFDLRNGYIEGPAGKQKKPNIISVQASRYFTIMLTDEGSLIFFGQLESAFKYPNIIRNSNFLEVISFSGVNLSTSAIGGFKDSFSIQKPDPKFEATVSAYYLDRFYFSSGITKILACDKFFAVLLNNNTIWISDNTFRGVNGIGLLIDPILIQKQVLKMVCGRRHLVVLMQDNTTYTVGSNYYGQLGLRGVSYSSKLNFVRGDVSDIEAADFTTFLIANQSKLYAFGMNNMGQLGVTSASSSRSLRYTTDLAQDAFAVVDFGSSMNYSISTGAYQTFIASLNGTFVSGLNYNNMFGIDGAPEKLYSPTNIELLRSPSRMICATLQNAFTIRDSTSELIMLGTSGYITQNPPYGIPKGVVIANVTCGAYHILVTDDNNNLYAAGFNGNGQLGVGNEVNSPELVKVNWNSQANGKIFQTSCGAKHSLVLTEKGAFAFGDNTYGQLGVSGIDKSSSPIKIPIDNPVAVYAGFYHSHILTRNGTLLAFGRNDYQQLGPLYGGGSIVTIPTAVNFPYAYGGIADIQSGAFHTVILTSTGMVYAYGNNDYGQLGFSLDKTATSAEFKFGSNNSPRIAISIAAGAFHSVVLTSPYIPNVCPSVKCSGLDRSYSSVCSANGTCVANDLCMCNAGYTGENCQYFSCFGLSANDPSACSGSGLCLNLVGTPVSGSDPYSNRSGNIRTFLNISQVSTAMTLTKSMMDDSSGNNLQLSSNASQNRLNGSESMLIDRFVNLMKIGEGSFGLVFKGQDTKQNFQWKAIKLIRFSDLNELNQTLREATHLLRMVHPHIVRVNDVFIDANQHMLCMEMDYYELGDFEQFMNNQCYLGQTVLSETLVSHLIYQICSALDYMNTEYNMIHRDIKPSNIFIKSFDYHRSQIHIVLGDFGLAKKGRNSTSGATSNNANISRVSDSSDINLSQALVTGDANTLLSTQMGFAGTPIYMSWEAIVQGKNCFQTDIFALGVTAYQCLTGDRQTCITQLYLKEHQRRQLNLNLMSSEKDVENLVRENIIKCSPNCSIELVDMVMQMLKKNPEDRPKPSDVTNSSYFSNKY</sequence>
<dbReference type="Pfam" id="PF00069">
    <property type="entry name" value="Pkinase"/>
    <property type="match status" value="1"/>
</dbReference>
<dbReference type="EMBL" id="GG738856">
    <property type="protein sequence ID" value="EFC47148.1"/>
    <property type="molecule type" value="Genomic_DNA"/>
</dbReference>
<dbReference type="InterPro" id="IPR001995">
    <property type="entry name" value="Peptidase_A2_cat"/>
</dbReference>
<dbReference type="Pfam" id="PF25390">
    <property type="entry name" value="WD40_RLD"/>
    <property type="match status" value="1"/>
</dbReference>
<feature type="repeat" description="RCC1" evidence="4">
    <location>
        <begin position="817"/>
        <end position="870"/>
    </location>
</feature>
<proteinExistence type="predicted"/>
<dbReference type="InterPro" id="IPR000742">
    <property type="entry name" value="EGF"/>
</dbReference>
<reference evidence="10 11" key="1">
    <citation type="journal article" date="2010" name="Cell">
        <title>The genome of Naegleria gruberi illuminates early eukaryotic versatility.</title>
        <authorList>
            <person name="Fritz-Laylin L.K."/>
            <person name="Prochnik S.E."/>
            <person name="Ginger M.L."/>
            <person name="Dacks J.B."/>
            <person name="Carpenter M.L."/>
            <person name="Field M.C."/>
            <person name="Kuo A."/>
            <person name="Paredez A."/>
            <person name="Chapman J."/>
            <person name="Pham J."/>
            <person name="Shu S."/>
            <person name="Neupane R."/>
            <person name="Cipriano M."/>
            <person name="Mancuso J."/>
            <person name="Tu H."/>
            <person name="Salamov A."/>
            <person name="Lindquist E."/>
            <person name="Shapiro H."/>
            <person name="Lucas S."/>
            <person name="Grigoriev I.V."/>
            <person name="Cande W.Z."/>
            <person name="Fulton C."/>
            <person name="Rokhsar D.S."/>
            <person name="Dawson S.C."/>
        </authorList>
    </citation>
    <scope>NUCLEOTIDE SEQUENCE [LARGE SCALE GENOMIC DNA]</scope>
    <source>
        <strain evidence="10 11">NEG-M</strain>
    </source>
</reference>
<evidence type="ECO:0000313" key="11">
    <source>
        <dbReference type="Proteomes" id="UP000006671"/>
    </source>
</evidence>
<feature type="transmembrane region" description="Helical" evidence="6">
    <location>
        <begin position="75"/>
        <end position="98"/>
    </location>
</feature>
<organism evidence="11">
    <name type="scientific">Naegleria gruberi</name>
    <name type="common">Amoeba</name>
    <dbReference type="NCBI Taxonomy" id="5762"/>
    <lineage>
        <taxon>Eukaryota</taxon>
        <taxon>Discoba</taxon>
        <taxon>Heterolobosea</taxon>
        <taxon>Tetramitia</taxon>
        <taxon>Eutetramitia</taxon>
        <taxon>Vahlkampfiidae</taxon>
        <taxon>Naegleria</taxon>
    </lineage>
</organism>
<dbReference type="InterPro" id="IPR058923">
    <property type="entry name" value="RCC1-like_dom"/>
</dbReference>
<dbReference type="InterPro" id="IPR011009">
    <property type="entry name" value="Kinase-like_dom_sf"/>
</dbReference>
<dbReference type="eggNOG" id="KOG0606">
    <property type="taxonomic scope" value="Eukaryota"/>
</dbReference>
<dbReference type="PROSITE" id="PS50175">
    <property type="entry name" value="ASP_PROT_RETROV"/>
    <property type="match status" value="1"/>
</dbReference>
<keyword evidence="1" id="KW-0344">Guanine-nucleotide releasing factor</keyword>
<keyword evidence="3" id="KW-0245">EGF-like domain</keyword>
<evidence type="ECO:0000256" key="5">
    <source>
        <dbReference type="SAM" id="MobiDB-lite"/>
    </source>
</evidence>
<keyword evidence="6" id="KW-0472">Membrane</keyword>
<dbReference type="OrthoDB" id="5370059at2759"/>
<dbReference type="CDD" id="cd14014">
    <property type="entry name" value="STKc_PknB_like"/>
    <property type="match status" value="1"/>
</dbReference>
<evidence type="ECO:0000313" key="10">
    <source>
        <dbReference type="EMBL" id="EFC47148.1"/>
    </source>
</evidence>
<dbReference type="GO" id="GO:0006508">
    <property type="term" value="P:proteolysis"/>
    <property type="evidence" value="ECO:0007669"/>
    <property type="project" value="InterPro"/>
</dbReference>
<dbReference type="CDD" id="cd00054">
    <property type="entry name" value="EGF_CA"/>
    <property type="match status" value="1"/>
</dbReference>
<dbReference type="PROSITE" id="PS50011">
    <property type="entry name" value="PROTEIN_KINASE_DOM"/>
    <property type="match status" value="1"/>
</dbReference>
<dbReference type="KEGG" id="ngr:NAEGRDRAFT_78978"/>
<dbReference type="InterPro" id="IPR000408">
    <property type="entry name" value="Reg_chr_condens"/>
</dbReference>
<dbReference type="PROSITE" id="PS01186">
    <property type="entry name" value="EGF_2"/>
    <property type="match status" value="1"/>
</dbReference>
<dbReference type="PROSITE" id="PS00108">
    <property type="entry name" value="PROTEIN_KINASE_ST"/>
    <property type="match status" value="1"/>
</dbReference>
<dbReference type="GO" id="GO:0004190">
    <property type="term" value="F:aspartic-type endopeptidase activity"/>
    <property type="evidence" value="ECO:0007669"/>
    <property type="project" value="InterPro"/>
</dbReference>
<feature type="compositionally biased region" description="Polar residues" evidence="5">
    <location>
        <begin position="1474"/>
        <end position="1485"/>
    </location>
</feature>
<dbReference type="GO" id="GO:0004674">
    <property type="term" value="F:protein serine/threonine kinase activity"/>
    <property type="evidence" value="ECO:0007669"/>
    <property type="project" value="UniProtKB-KW"/>
</dbReference>
<dbReference type="PRINTS" id="PR00633">
    <property type="entry name" value="RCCNDNSATION"/>
</dbReference>
<keyword evidence="2" id="KW-0677">Repeat</keyword>
<keyword evidence="6" id="KW-0812">Transmembrane</keyword>
<feature type="compositionally biased region" description="Gly residues" evidence="5">
    <location>
        <begin position="212"/>
        <end position="227"/>
    </location>
</feature>
<feature type="region of interest" description="Disordered" evidence="5">
    <location>
        <begin position="205"/>
        <end position="241"/>
    </location>
</feature>
<feature type="domain" description="Peptidase A2" evidence="9">
    <location>
        <begin position="386"/>
        <end position="399"/>
    </location>
</feature>
<dbReference type="PANTHER" id="PTHR45982">
    <property type="entry name" value="REGULATOR OF CHROMOSOME CONDENSATION"/>
    <property type="match status" value="1"/>
</dbReference>
<dbReference type="InterPro" id="IPR051553">
    <property type="entry name" value="Ran_GTPase-activating"/>
</dbReference>
<dbReference type="SUPFAM" id="SSF56112">
    <property type="entry name" value="Protein kinase-like (PK-like)"/>
    <property type="match status" value="1"/>
</dbReference>
<evidence type="ECO:0000256" key="6">
    <source>
        <dbReference type="SAM" id="Phobius"/>
    </source>
</evidence>
<keyword evidence="10" id="KW-0418">Kinase</keyword>
<dbReference type="InterPro" id="IPR009091">
    <property type="entry name" value="RCC1/BLIP-II"/>
</dbReference>
<protein>
    <submittedName>
        <fullName evidence="10">Serine/threonine protein kinase</fullName>
    </submittedName>
</protein>
<dbReference type="SMART" id="SM00220">
    <property type="entry name" value="S_TKc"/>
    <property type="match status" value="1"/>
</dbReference>
<evidence type="ECO:0000259" key="9">
    <source>
        <dbReference type="PROSITE" id="PS50175"/>
    </source>
</evidence>
<keyword evidence="3" id="KW-1015">Disulfide bond</keyword>
<dbReference type="GO" id="GO:0005524">
    <property type="term" value="F:ATP binding"/>
    <property type="evidence" value="ECO:0007669"/>
    <property type="project" value="InterPro"/>
</dbReference>
<dbReference type="GeneID" id="8861325"/>
<feature type="domain" description="Protein kinase" evidence="7">
    <location>
        <begin position="1165"/>
        <end position="1481"/>
    </location>
</feature>
<dbReference type="eggNOG" id="KOG1426">
    <property type="taxonomic scope" value="Eukaryota"/>
</dbReference>